<dbReference type="InterPro" id="IPR004398">
    <property type="entry name" value="RNA_MeTrfase_RsmD"/>
</dbReference>
<reference evidence="3 4" key="1">
    <citation type="submission" date="2013-03" db="EMBL/GenBank/DDBJ databases">
        <title>Salinisphaera hydrothermalis C41B8 Genome Sequencing.</title>
        <authorList>
            <person name="Li C."/>
            <person name="Lai Q."/>
            <person name="Shao Z."/>
        </authorList>
    </citation>
    <scope>NUCLEOTIDE SEQUENCE [LARGE SCALE GENOMIC DNA]</scope>
    <source>
        <strain evidence="3 4">C41B8</strain>
    </source>
</reference>
<dbReference type="NCBIfam" id="TIGR00095">
    <property type="entry name" value="16S rRNA (guanine(966)-N(2))-methyltransferase RsmD"/>
    <property type="match status" value="1"/>
</dbReference>
<dbReference type="Gene3D" id="3.40.50.150">
    <property type="entry name" value="Vaccinia Virus protein VP39"/>
    <property type="match status" value="1"/>
</dbReference>
<proteinExistence type="predicted"/>
<evidence type="ECO:0000313" key="3">
    <source>
        <dbReference type="EMBL" id="KEZ76496.1"/>
    </source>
</evidence>
<dbReference type="Pfam" id="PF03602">
    <property type="entry name" value="Cons_hypoth95"/>
    <property type="match status" value="1"/>
</dbReference>
<dbReference type="eggNOG" id="COG0742">
    <property type="taxonomic scope" value="Bacteria"/>
</dbReference>
<dbReference type="PANTHER" id="PTHR43542:SF1">
    <property type="entry name" value="METHYLTRANSFERASE"/>
    <property type="match status" value="1"/>
</dbReference>
<dbReference type="GO" id="GO:0031167">
    <property type="term" value="P:rRNA methylation"/>
    <property type="evidence" value="ECO:0007669"/>
    <property type="project" value="InterPro"/>
</dbReference>
<dbReference type="Proteomes" id="UP000028302">
    <property type="component" value="Unassembled WGS sequence"/>
</dbReference>
<keyword evidence="2 3" id="KW-0808">Transferase</keyword>
<evidence type="ECO:0000256" key="2">
    <source>
        <dbReference type="ARBA" id="ARBA00022679"/>
    </source>
</evidence>
<dbReference type="AlphaFoldDB" id="A0A084IIG2"/>
<dbReference type="GO" id="GO:0008168">
    <property type="term" value="F:methyltransferase activity"/>
    <property type="evidence" value="ECO:0007669"/>
    <property type="project" value="UniProtKB-KW"/>
</dbReference>
<evidence type="ECO:0000313" key="4">
    <source>
        <dbReference type="Proteomes" id="UP000028302"/>
    </source>
</evidence>
<dbReference type="SUPFAM" id="SSF53335">
    <property type="entry name" value="S-adenosyl-L-methionine-dependent methyltransferases"/>
    <property type="match status" value="1"/>
</dbReference>
<name>A0A084IIG2_SALHC</name>
<dbReference type="EMBL" id="APNK01000028">
    <property type="protein sequence ID" value="KEZ76496.1"/>
    <property type="molecule type" value="Genomic_DNA"/>
</dbReference>
<dbReference type="STRING" id="1304275.C41B8_14670"/>
<organism evidence="3 4">
    <name type="scientific">Salinisphaera hydrothermalis (strain C41B8)</name>
    <dbReference type="NCBI Taxonomy" id="1304275"/>
    <lineage>
        <taxon>Bacteria</taxon>
        <taxon>Pseudomonadati</taxon>
        <taxon>Pseudomonadota</taxon>
        <taxon>Gammaproteobacteria</taxon>
        <taxon>Salinisphaerales</taxon>
        <taxon>Salinisphaeraceae</taxon>
        <taxon>Salinisphaera</taxon>
    </lineage>
</organism>
<gene>
    <name evidence="3" type="ORF">C41B8_14670</name>
</gene>
<dbReference type="InterPro" id="IPR029063">
    <property type="entry name" value="SAM-dependent_MTases_sf"/>
</dbReference>
<dbReference type="PATRIC" id="fig|1304275.5.peg.2998"/>
<keyword evidence="1 3" id="KW-0489">Methyltransferase</keyword>
<accession>A0A084IIG2</accession>
<dbReference type="PANTHER" id="PTHR43542">
    <property type="entry name" value="METHYLTRANSFERASE"/>
    <property type="match status" value="1"/>
</dbReference>
<dbReference type="OrthoDB" id="9803017at2"/>
<sequence>MAGRQPKRRGKRPARHEREHHLRVIGGEWRSRVLPVADRPGLRPTPNRVRETLFNWLTPMLAGARCVDLFAGTGALGIEALSRGAAHAVFIERDRRAAAAIDAALATLGATDRGRVLIADGTQPARHLAGERADIVFVDPPFDANLHAAALAGIDDLVHPQSRVYVEYPAYDEAAIGEQLAARYQILRQSRSAGVGYCLARVRPAGDHGAS</sequence>
<dbReference type="CDD" id="cd02440">
    <property type="entry name" value="AdoMet_MTases"/>
    <property type="match status" value="1"/>
</dbReference>
<protein>
    <submittedName>
        <fullName evidence="3">Methyltransferase</fullName>
    </submittedName>
</protein>
<evidence type="ECO:0000256" key="1">
    <source>
        <dbReference type="ARBA" id="ARBA00022603"/>
    </source>
</evidence>
<comment type="caution">
    <text evidence="3">The sequence shown here is derived from an EMBL/GenBank/DDBJ whole genome shotgun (WGS) entry which is preliminary data.</text>
</comment>
<keyword evidence="4" id="KW-1185">Reference proteome</keyword>
<dbReference type="RefSeq" id="WP_037339820.1">
    <property type="nucleotide sequence ID" value="NZ_APNK01000028.1"/>
</dbReference>